<dbReference type="OrthoDB" id="2381181at2"/>
<dbReference type="Pfam" id="PF17881">
    <property type="entry name" value="TseB"/>
    <property type="match status" value="1"/>
</dbReference>
<name>A0A366XW94_9BACI</name>
<accession>A0A366XW94</accession>
<keyword evidence="3" id="KW-1185">Reference proteome</keyword>
<dbReference type="AlphaFoldDB" id="A0A366XW94"/>
<gene>
    <name evidence="2" type="ORF">DS031_10900</name>
</gene>
<organism evidence="2 3">
    <name type="scientific">Bacillus taeanensis</name>
    <dbReference type="NCBI Taxonomy" id="273032"/>
    <lineage>
        <taxon>Bacteria</taxon>
        <taxon>Bacillati</taxon>
        <taxon>Bacillota</taxon>
        <taxon>Bacilli</taxon>
        <taxon>Bacillales</taxon>
        <taxon>Bacillaceae</taxon>
        <taxon>Bacillus</taxon>
    </lineage>
</organism>
<dbReference type="Proteomes" id="UP000253314">
    <property type="component" value="Unassembled WGS sequence"/>
</dbReference>
<dbReference type="EMBL" id="QOCW01000010">
    <property type="protein sequence ID" value="RBW69425.1"/>
    <property type="molecule type" value="Genomic_DNA"/>
</dbReference>
<evidence type="ECO:0000313" key="3">
    <source>
        <dbReference type="Proteomes" id="UP000253314"/>
    </source>
</evidence>
<evidence type="ECO:0000313" key="2">
    <source>
        <dbReference type="EMBL" id="RBW69425.1"/>
    </source>
</evidence>
<evidence type="ECO:0000259" key="1">
    <source>
        <dbReference type="Pfam" id="PF17881"/>
    </source>
</evidence>
<feature type="domain" description="Cell wall elongation regulator TseB-like" evidence="1">
    <location>
        <begin position="36"/>
        <end position="80"/>
    </location>
</feature>
<sequence length="163" mass="18690">MKKAVFVLAVITAIVIWQGVSFYSEVTSANAGLEQKAAAKAKELFHIKTISKVSFYHGSNSYQVVQGKNEQEEEIIAWISTNPKIEPFSRKASAGVTKKQVKELIDKKVDYKKIIDIRLGAENKVPLWEVTYIDQEDRYSFYYVAFKDGAYLNKKYNLKRETH</sequence>
<dbReference type="InterPro" id="IPR041401">
    <property type="entry name" value="TseB-like_dom"/>
</dbReference>
<proteinExistence type="predicted"/>
<comment type="caution">
    <text evidence="2">The sequence shown here is derived from an EMBL/GenBank/DDBJ whole genome shotgun (WGS) entry which is preliminary data.</text>
</comment>
<dbReference type="SUPFAM" id="SSF54403">
    <property type="entry name" value="Cystatin/monellin"/>
    <property type="match status" value="2"/>
</dbReference>
<dbReference type="InterPro" id="IPR046350">
    <property type="entry name" value="Cystatin_sf"/>
</dbReference>
<dbReference type="Gene3D" id="3.10.450.40">
    <property type="match status" value="2"/>
</dbReference>
<protein>
    <submittedName>
        <fullName evidence="2">Copper amine oxidase</fullName>
    </submittedName>
</protein>
<dbReference type="RefSeq" id="WP_113806115.1">
    <property type="nucleotide sequence ID" value="NZ_QOCW01000010.1"/>
</dbReference>
<reference evidence="2 3" key="1">
    <citation type="submission" date="2018-07" db="EMBL/GenBank/DDBJ databases">
        <title>Lottiidibacillus patelloidae gen. nov., sp. nov., isolated from the intestinal tract of a marine limpet and the reclassification of B. taeanensis BH030017T, B. algicola KMM 3737T and B. hwajinpoensis SW-72T as genus Lottiidibacillus.</title>
        <authorList>
            <person name="Liu R."/>
            <person name="Huang Z."/>
        </authorList>
    </citation>
    <scope>NUCLEOTIDE SEQUENCE [LARGE SCALE GENOMIC DNA]</scope>
    <source>
        <strain evidence="2 3">BH030017</strain>
    </source>
</reference>